<gene>
    <name evidence="4" type="ORF">CLOBOL_06346</name>
</gene>
<dbReference type="GO" id="GO:0071111">
    <property type="term" value="F:cyclic-guanylate-specific phosphodiesterase activity"/>
    <property type="evidence" value="ECO:0007669"/>
    <property type="project" value="InterPro"/>
</dbReference>
<evidence type="ECO:0000313" key="5">
    <source>
        <dbReference type="Proteomes" id="UP000005396"/>
    </source>
</evidence>
<dbReference type="InterPro" id="IPR000160">
    <property type="entry name" value="GGDEF_dom"/>
</dbReference>
<dbReference type="eggNOG" id="COG5001">
    <property type="taxonomic scope" value="Bacteria"/>
</dbReference>
<dbReference type="AlphaFoldDB" id="A8S2L2"/>
<feature type="transmembrane region" description="Helical" evidence="1">
    <location>
        <begin position="87"/>
        <end position="112"/>
    </location>
</feature>
<organism evidence="4 5">
    <name type="scientific">Enterocloster bolteae (strain ATCC BAA-613 / DSM 15670 / CCUG 46953 / JCM 12243 / WAL 16351)</name>
    <name type="common">Clostridium bolteae</name>
    <dbReference type="NCBI Taxonomy" id="411902"/>
    <lineage>
        <taxon>Bacteria</taxon>
        <taxon>Bacillati</taxon>
        <taxon>Bacillota</taxon>
        <taxon>Clostridia</taxon>
        <taxon>Lachnospirales</taxon>
        <taxon>Lachnospiraceae</taxon>
        <taxon>Enterocloster</taxon>
    </lineage>
</organism>
<feature type="transmembrane region" description="Helical" evidence="1">
    <location>
        <begin position="20"/>
        <end position="41"/>
    </location>
</feature>
<dbReference type="PROSITE" id="PS50883">
    <property type="entry name" value="EAL"/>
    <property type="match status" value="1"/>
</dbReference>
<dbReference type="CDD" id="cd01948">
    <property type="entry name" value="EAL"/>
    <property type="match status" value="1"/>
</dbReference>
<dbReference type="SMART" id="SM00052">
    <property type="entry name" value="EAL"/>
    <property type="match status" value="1"/>
</dbReference>
<evidence type="ECO:0000259" key="3">
    <source>
        <dbReference type="PROSITE" id="PS50887"/>
    </source>
</evidence>
<proteinExistence type="predicted"/>
<dbReference type="InterPro" id="IPR050706">
    <property type="entry name" value="Cyclic-di-GMP_PDE-like"/>
</dbReference>
<accession>A8S2L2</accession>
<dbReference type="PaxDb" id="411902-CLOBOL_06346"/>
<dbReference type="Proteomes" id="UP000005396">
    <property type="component" value="Unassembled WGS sequence"/>
</dbReference>
<dbReference type="InterPro" id="IPR043128">
    <property type="entry name" value="Rev_trsase/Diguanyl_cyclase"/>
</dbReference>
<feature type="domain" description="GGDEF" evidence="3">
    <location>
        <begin position="266"/>
        <end position="399"/>
    </location>
</feature>
<feature type="domain" description="EAL" evidence="2">
    <location>
        <begin position="405"/>
        <end position="656"/>
    </location>
</feature>
<reference evidence="4 5" key="1">
    <citation type="submission" date="2007-08" db="EMBL/GenBank/DDBJ databases">
        <authorList>
            <person name="Fulton L."/>
            <person name="Clifton S."/>
            <person name="Fulton B."/>
            <person name="Xu J."/>
            <person name="Minx P."/>
            <person name="Pepin K.H."/>
            <person name="Johnson M."/>
            <person name="Thiruvilangam P."/>
            <person name="Bhonagiri V."/>
            <person name="Nash W.E."/>
            <person name="Mardis E.R."/>
            <person name="Wilson R.K."/>
        </authorList>
    </citation>
    <scope>NUCLEOTIDE SEQUENCE [LARGE SCALE GENOMIC DNA]</scope>
    <source>
        <strain evidence="5">ATCC BAA-613 / DSM 15670 / CCUG 46953 / JCM 12243 / WAL 16351</strain>
    </source>
</reference>
<reference evidence="4 5" key="2">
    <citation type="submission" date="2007-09" db="EMBL/GenBank/DDBJ databases">
        <title>Draft genome sequence of Clostridium bolteae (ATCC BAA-613).</title>
        <authorList>
            <person name="Sudarsanam P."/>
            <person name="Ley R."/>
            <person name="Guruge J."/>
            <person name="Turnbaugh P.J."/>
            <person name="Mahowald M."/>
            <person name="Liep D."/>
            <person name="Gordon J."/>
        </authorList>
    </citation>
    <scope>NUCLEOTIDE SEQUENCE [LARGE SCALE GENOMIC DNA]</scope>
    <source>
        <strain evidence="5">ATCC BAA-613 / DSM 15670 / CCUG 46953 / JCM 12243 / WAL 16351</strain>
    </source>
</reference>
<name>A8S2L2_ENTBW</name>
<evidence type="ECO:0000313" key="4">
    <source>
        <dbReference type="EMBL" id="EDP13368.1"/>
    </source>
</evidence>
<dbReference type="PANTHER" id="PTHR33121">
    <property type="entry name" value="CYCLIC DI-GMP PHOSPHODIESTERASE PDEF"/>
    <property type="match status" value="1"/>
</dbReference>
<dbReference type="EMBL" id="ABCC02000049">
    <property type="protein sequence ID" value="EDP13368.1"/>
    <property type="molecule type" value="Genomic_DNA"/>
</dbReference>
<dbReference type="InterPro" id="IPR001633">
    <property type="entry name" value="EAL_dom"/>
</dbReference>
<dbReference type="PANTHER" id="PTHR33121:SF71">
    <property type="entry name" value="OXYGEN SENSOR PROTEIN DOSP"/>
    <property type="match status" value="1"/>
</dbReference>
<dbReference type="NCBIfam" id="TIGR00254">
    <property type="entry name" value="GGDEF"/>
    <property type="match status" value="1"/>
</dbReference>
<dbReference type="HOGENOM" id="CLU_000445_70_60_9"/>
<dbReference type="InterPro" id="IPR029787">
    <property type="entry name" value="Nucleotide_cyclase"/>
</dbReference>
<comment type="caution">
    <text evidence="4">The sequence shown here is derived from an EMBL/GenBank/DDBJ whole genome shotgun (WGS) entry which is preliminary data.</text>
</comment>
<feature type="transmembrane region" description="Helical" evidence="1">
    <location>
        <begin position="165"/>
        <end position="183"/>
    </location>
</feature>
<feature type="transmembrane region" description="Helical" evidence="1">
    <location>
        <begin position="195"/>
        <end position="213"/>
    </location>
</feature>
<dbReference type="SUPFAM" id="SSF141868">
    <property type="entry name" value="EAL domain-like"/>
    <property type="match status" value="1"/>
</dbReference>
<sequence length="661" mass="77209">MFLFPYLVTDKRGEPNNMVMWSLAAELLGLIIHIILILYYHERRLVSNSRRKIYQVCLWISVLTILLNIVCVHMVTKPAVVSHGVNMLLNSLYFILCVLTCSVMAVYMFALTLEHVYDKRCLRITGRIVLILNIIFWGIVIWNLRSGVLFYFDENQIYIRGPLNRIGYLVMAIEMLMLVLCYMRNRRSVSRPVVRLIRTMPVIAAICIVFQHIYKDLQLNGMFMAIVNMVIFISFQTRRSEVDSLTFIGNRNSFFEELSLRIASRQYFQVVLVCLKQFSLVNEKFSYKKGDEFLYNIARELDHILPGAKAFRFGNVEFAVLLPYATEEESTGSLKRIQERFEERWELGAVGSYIQAYFTDVMYRGQEWNATQIIEYLESGIHYAKKEPGGLRRFDIKLLEQLNRRKRILDIMETSIRQRRFKVWYQPVFNLKTNRFSSAEALLRLRDYDGEPVSPSEFIPLAEETGLIDDLSWIVLEEVCTLLGQMRDKIDSISINLSMQQFEDRSLCARIHECLNRCGLNPDQLKIEVTERVLLQDMDYMKRMMEEMTGEGFGFYLDDFGTGYSNISCALSLPFEYIKLDRSLLVRLPGDSKVQVFVRSMVETFHAMGQKIVAEGVEEEEQIELLRQFGVDCVQGYYYGKPMPEDEFRAAVAKGWEEQRR</sequence>
<evidence type="ECO:0008006" key="6">
    <source>
        <dbReference type="Google" id="ProtNLM"/>
    </source>
</evidence>
<dbReference type="InterPro" id="IPR035919">
    <property type="entry name" value="EAL_sf"/>
</dbReference>
<dbReference type="Pfam" id="PF00990">
    <property type="entry name" value="GGDEF"/>
    <property type="match status" value="1"/>
</dbReference>
<dbReference type="Gene3D" id="3.30.70.270">
    <property type="match status" value="1"/>
</dbReference>
<evidence type="ECO:0000259" key="2">
    <source>
        <dbReference type="PROSITE" id="PS50883"/>
    </source>
</evidence>
<protein>
    <recommendedName>
        <fullName evidence="6">GGDEF domain-containing protein</fullName>
    </recommendedName>
</protein>
<dbReference type="SUPFAM" id="SSF55073">
    <property type="entry name" value="Nucleotide cyclase"/>
    <property type="match status" value="1"/>
</dbReference>
<keyword evidence="1" id="KW-0472">Membrane</keyword>
<dbReference type="Gene3D" id="3.20.20.450">
    <property type="entry name" value="EAL domain"/>
    <property type="match status" value="1"/>
</dbReference>
<keyword evidence="1" id="KW-0812">Transmembrane</keyword>
<dbReference type="SMART" id="SM00267">
    <property type="entry name" value="GGDEF"/>
    <property type="match status" value="1"/>
</dbReference>
<keyword evidence="1" id="KW-1133">Transmembrane helix</keyword>
<feature type="transmembrane region" description="Helical" evidence="1">
    <location>
        <begin position="53"/>
        <end position="75"/>
    </location>
</feature>
<feature type="transmembrane region" description="Helical" evidence="1">
    <location>
        <begin position="124"/>
        <end position="145"/>
    </location>
</feature>
<dbReference type="Pfam" id="PF00563">
    <property type="entry name" value="EAL"/>
    <property type="match status" value="1"/>
</dbReference>
<dbReference type="PROSITE" id="PS50887">
    <property type="entry name" value="GGDEF"/>
    <property type="match status" value="1"/>
</dbReference>
<evidence type="ECO:0000256" key="1">
    <source>
        <dbReference type="SAM" id="Phobius"/>
    </source>
</evidence>